<evidence type="ECO:0000313" key="5">
    <source>
        <dbReference type="RefSeq" id="XP_035308321.1"/>
    </source>
</evidence>
<evidence type="ECO:0000256" key="3">
    <source>
        <dbReference type="SAM" id="MobiDB-lite"/>
    </source>
</evidence>
<dbReference type="InterPro" id="IPR036770">
    <property type="entry name" value="Ankyrin_rpt-contain_sf"/>
</dbReference>
<reference evidence="4" key="2">
    <citation type="journal article" date="2020" name="Biotechnol. Bioeng.">
        <title>Chromosome-scale scaffolds for the Chinese hamster reference genome assembly to facilitate the study of the CHO epigenome.</title>
        <authorList>
            <person name="Hilliard W."/>
            <person name="MacDonald M."/>
            <person name="Lee K.H."/>
        </authorList>
    </citation>
    <scope>NUCLEOTIDE SEQUENCE [LARGE SCALE GENOMIC DNA]</scope>
    <source>
        <strain evidence="4">17A/GY</strain>
    </source>
</reference>
<dbReference type="Pfam" id="PF12796">
    <property type="entry name" value="Ank_2"/>
    <property type="match status" value="2"/>
</dbReference>
<keyword evidence="2" id="KW-0175">Coiled coil</keyword>
<dbReference type="SMART" id="SM00248">
    <property type="entry name" value="ANK"/>
    <property type="match status" value="5"/>
</dbReference>
<organism evidence="4 5">
    <name type="scientific">Cricetulus griseus</name>
    <name type="common">Chinese hamster</name>
    <name type="synonym">Cricetulus barabensis griseus</name>
    <dbReference type="NCBI Taxonomy" id="10029"/>
    <lineage>
        <taxon>Eukaryota</taxon>
        <taxon>Metazoa</taxon>
        <taxon>Chordata</taxon>
        <taxon>Craniata</taxon>
        <taxon>Vertebrata</taxon>
        <taxon>Euteleostomi</taxon>
        <taxon>Mammalia</taxon>
        <taxon>Eutheria</taxon>
        <taxon>Euarchontoglires</taxon>
        <taxon>Glires</taxon>
        <taxon>Rodentia</taxon>
        <taxon>Myomorpha</taxon>
        <taxon>Muroidea</taxon>
        <taxon>Cricetidae</taxon>
        <taxon>Cricetinae</taxon>
        <taxon>Cricetulus</taxon>
    </lineage>
</organism>
<dbReference type="PROSITE" id="PS50297">
    <property type="entry name" value="ANK_REP_REGION"/>
    <property type="match status" value="2"/>
</dbReference>
<dbReference type="Gene3D" id="1.25.40.20">
    <property type="entry name" value="Ankyrin repeat-containing domain"/>
    <property type="match status" value="1"/>
</dbReference>
<dbReference type="InterPro" id="IPR050657">
    <property type="entry name" value="Ankyrin_repeat_domain"/>
</dbReference>
<feature type="region of interest" description="Disordered" evidence="3">
    <location>
        <begin position="1024"/>
        <end position="1057"/>
    </location>
</feature>
<dbReference type="SUPFAM" id="SSF48403">
    <property type="entry name" value="Ankyrin repeat"/>
    <property type="match status" value="1"/>
</dbReference>
<feature type="compositionally biased region" description="Polar residues" evidence="3">
    <location>
        <begin position="1030"/>
        <end position="1039"/>
    </location>
</feature>
<keyword evidence="4" id="KW-1185">Reference proteome</keyword>
<feature type="repeat" description="ANK" evidence="1">
    <location>
        <begin position="59"/>
        <end position="91"/>
    </location>
</feature>
<feature type="repeat" description="ANK" evidence="1">
    <location>
        <begin position="26"/>
        <end position="58"/>
    </location>
</feature>
<accession>A0A9J7HAM1</accession>
<sequence>MEPDSLEPTEEGKPTAKSCSLTSTRGPWTALHYACAHGQSEMVALLLWYDCNIEARDRDESTALIKATQRQHEECVKILLENGADPNAIDAYQNAALHYTVYNNTVSIAARLLAFNADTEVKTKHGYTPLILAVLENKQEMVELLLQSDANINALDNYKRSALIHAMRAQSKDMISLLLQQGADASLMDVYGATARSHAVFETFQVLSKDASSNHLEPTTGKDRNNFDVKQDDCTPCTYPTQDNEEKMVQLPAKEEENIDTVAKLGSQVALEHQEKELEICEDCSPKAETCPECYPKTSLDHKIINPKPTTEEDEHSISSKTPGVQAPMLTESSLWIGYPADWPEPVKFSRQPAVYNPAEWREDMESRSVLLEENQHPAAVLSGKEANTQTHRQGVLEYEENGLETCQESNLEASESTESYSILRFSTKPDLSDTEPTARKDEYNFDTKDKDKLEKHPLAQRASHRQVKQTSSLPLQLQEQAQEPEMNMSSDGEDTSRHSRSAKGPGLRGALIEGDKLEGKDALQLAINKLNQKVGEICEPVKSNVYHEKEGSNDVCTGKPPLKSASPKPAHDPLDCEDRDGAAALVCEALQTFPGQKEGGLGNVFPSPSSSQVMENCVQSITKFPLMKNKLDCENNKFEIEESIPRCKEKFKNIESRKIRGKCPEVCMSEKQEACEFRSKLQKTMKPKRMDWQLDIRHMPKSSESKGLSDSKERNHVSELKSWDDSTLRDTYKKSKDTGKSLHSNCETPVHTAGTISAMLAGGRTASAFSDEDFQDRLYDNEFHILEEEILAWEKVHLENESVSENLPNKCEEIASNAIDPKGKYIENKHTGAESDSEVTMQSEQKSLDDSENTQLQVEEMSKKWPSLELEVSENLCLMATDYNASGLTVKRKGGRTKKLFPAEEKDKLAKLTKRQATEKHKMETQVNEMEEANSQSQPSATASDNDSGSLLKLWDKVHSYERQMELKNSHYELLTRKPENMENMASGIQREQTEIKKIKSWLQHKGADWEELCTLRFPLKQGEKQENAESTSQQKKMQPSRKEEPCDENEEWTQHPETRMVITDIKAIETGLRQLQGPQDQLSQTVQSSEKTKAILQRLEVRLSKLKITLKEQSAKIEQIQNQLLHEGLLGDGMEELIQQAQSLECTLEKQMDKNEDLMIELAGYTS</sequence>
<feature type="repeat" description="ANK" evidence="1">
    <location>
        <begin position="158"/>
        <end position="190"/>
    </location>
</feature>
<reference evidence="4" key="1">
    <citation type="journal article" date="2018" name="Biotechnol. Bioeng.">
        <title>A reference genome of the Chinese hamster based on a hybrid assembly strategy.</title>
        <authorList>
            <person name="Rupp O."/>
            <person name="MacDonald M.L."/>
            <person name="Li S."/>
            <person name="Dhiman H."/>
            <person name="Polson S."/>
            <person name="Griep S."/>
            <person name="Heffner K."/>
            <person name="Hernandez I."/>
            <person name="Brinkrolf K."/>
            <person name="Jadhav V."/>
            <person name="Samoudi M."/>
            <person name="Hao H."/>
            <person name="Kingham B."/>
            <person name="Goesmann A."/>
            <person name="Betenbaugh M.J."/>
            <person name="Lewis N.E."/>
            <person name="Borth N."/>
            <person name="Lee K.H."/>
        </authorList>
    </citation>
    <scope>NUCLEOTIDE SEQUENCE [LARGE SCALE GENOMIC DNA]</scope>
    <source>
        <strain evidence="4">17A/GY</strain>
    </source>
</reference>
<evidence type="ECO:0000256" key="1">
    <source>
        <dbReference type="PROSITE-ProRule" id="PRU00023"/>
    </source>
</evidence>
<feature type="compositionally biased region" description="Basic and acidic residues" evidence="3">
    <location>
        <begin position="437"/>
        <end position="458"/>
    </location>
</feature>
<dbReference type="InterPro" id="IPR002110">
    <property type="entry name" value="Ankyrin_rpt"/>
</dbReference>
<feature type="region of interest" description="Disordered" evidence="3">
    <location>
        <begin position="1"/>
        <end position="22"/>
    </location>
</feature>
<dbReference type="PANTHER" id="PTHR24147">
    <property type="entry name" value="ANKYRIN REPEAT DOMAIN 36-RELATED"/>
    <property type="match status" value="1"/>
</dbReference>
<dbReference type="PROSITE" id="PS50088">
    <property type="entry name" value="ANK_REPEAT"/>
    <property type="match status" value="4"/>
</dbReference>
<feature type="compositionally biased region" description="Low complexity" evidence="3">
    <location>
        <begin position="560"/>
        <end position="569"/>
    </location>
</feature>
<feature type="compositionally biased region" description="Polar residues" evidence="3">
    <location>
        <begin position="926"/>
        <end position="949"/>
    </location>
</feature>
<feature type="region of interest" description="Disordered" evidence="3">
    <location>
        <begin position="832"/>
        <end position="853"/>
    </location>
</feature>
<feature type="coiled-coil region" evidence="2">
    <location>
        <begin position="1098"/>
        <end position="1163"/>
    </location>
</feature>
<gene>
    <name evidence="5" type="primary">LOC100768060</name>
</gene>
<name>A0A9J7HAM1_CRIGR</name>
<feature type="region of interest" description="Disordered" evidence="3">
    <location>
        <begin position="306"/>
        <end position="325"/>
    </location>
</feature>
<keyword evidence="1" id="KW-0040">ANK repeat</keyword>
<feature type="region of interest" description="Disordered" evidence="3">
    <location>
        <begin position="551"/>
        <end position="573"/>
    </location>
</feature>
<dbReference type="KEGG" id="cge:100768060"/>
<dbReference type="OrthoDB" id="439236at2759"/>
<proteinExistence type="predicted"/>
<dbReference type="PANTHER" id="PTHR24147:SF69">
    <property type="entry name" value="ANKYRIN REPEAT DOMAIN 36"/>
    <property type="match status" value="1"/>
</dbReference>
<evidence type="ECO:0000313" key="4">
    <source>
        <dbReference type="Proteomes" id="UP001108280"/>
    </source>
</evidence>
<feature type="region of interest" description="Disordered" evidence="3">
    <location>
        <begin position="694"/>
        <end position="721"/>
    </location>
</feature>
<dbReference type="GeneID" id="100768060"/>
<dbReference type="Proteomes" id="UP001108280">
    <property type="component" value="Chromosome 1"/>
</dbReference>
<reference evidence="5" key="3">
    <citation type="submission" date="2025-08" db="UniProtKB">
        <authorList>
            <consortium name="RefSeq"/>
        </authorList>
    </citation>
    <scope>IDENTIFICATION</scope>
    <source>
        <strain evidence="5">17A/GY</strain>
        <tissue evidence="5">Liver</tissue>
    </source>
</reference>
<dbReference type="AlphaFoldDB" id="A0A9J7HAM1"/>
<evidence type="ECO:0000256" key="2">
    <source>
        <dbReference type="SAM" id="Coils"/>
    </source>
</evidence>
<feature type="compositionally biased region" description="Basic and acidic residues" evidence="3">
    <location>
        <begin position="915"/>
        <end position="925"/>
    </location>
</feature>
<protein>
    <submittedName>
        <fullName evidence="5">Ankyrin repeat domain-containing protein 36A isoform X2</fullName>
    </submittedName>
</protein>
<feature type="compositionally biased region" description="Low complexity" evidence="3">
    <location>
        <begin position="474"/>
        <end position="486"/>
    </location>
</feature>
<feature type="repeat" description="ANK" evidence="1">
    <location>
        <begin position="125"/>
        <end position="157"/>
    </location>
</feature>
<feature type="region of interest" description="Disordered" evidence="3">
    <location>
        <begin position="915"/>
        <end position="949"/>
    </location>
</feature>
<feature type="region of interest" description="Disordered" evidence="3">
    <location>
        <begin position="427"/>
        <end position="510"/>
    </location>
</feature>
<dbReference type="RefSeq" id="XP_035308321.1">
    <property type="nucleotide sequence ID" value="XM_035452430.1"/>
</dbReference>